<dbReference type="SUPFAM" id="SSF56112">
    <property type="entry name" value="Protein kinase-like (PK-like)"/>
    <property type="match status" value="1"/>
</dbReference>
<reference evidence="3 4" key="1">
    <citation type="submission" date="2024-11" db="EMBL/GenBank/DDBJ databases">
        <title>A near-complete genome assembly of Cinchona calisaya.</title>
        <authorList>
            <person name="Lian D.C."/>
            <person name="Zhao X.W."/>
            <person name="Wei L."/>
        </authorList>
    </citation>
    <scope>NUCLEOTIDE SEQUENCE [LARGE SCALE GENOMIC DNA]</scope>
    <source>
        <tissue evidence="3">Nenye</tissue>
    </source>
</reference>
<organism evidence="3 4">
    <name type="scientific">Cinchona calisaya</name>
    <dbReference type="NCBI Taxonomy" id="153742"/>
    <lineage>
        <taxon>Eukaryota</taxon>
        <taxon>Viridiplantae</taxon>
        <taxon>Streptophyta</taxon>
        <taxon>Embryophyta</taxon>
        <taxon>Tracheophyta</taxon>
        <taxon>Spermatophyta</taxon>
        <taxon>Magnoliopsida</taxon>
        <taxon>eudicotyledons</taxon>
        <taxon>Gunneridae</taxon>
        <taxon>Pentapetalae</taxon>
        <taxon>asterids</taxon>
        <taxon>lamiids</taxon>
        <taxon>Gentianales</taxon>
        <taxon>Rubiaceae</taxon>
        <taxon>Cinchonoideae</taxon>
        <taxon>Cinchoneae</taxon>
        <taxon>Cinchona</taxon>
    </lineage>
</organism>
<comment type="caution">
    <text evidence="3">The sequence shown here is derived from an EMBL/GenBank/DDBJ whole genome shotgun (WGS) entry which is preliminary data.</text>
</comment>
<proteinExistence type="predicted"/>
<dbReference type="PROSITE" id="PS50011">
    <property type="entry name" value="PROTEIN_KINASE_DOM"/>
    <property type="match status" value="1"/>
</dbReference>
<name>A0ABD3A3M9_9GENT</name>
<dbReference type="Gene3D" id="1.10.510.10">
    <property type="entry name" value="Transferase(Phosphotransferase) domain 1"/>
    <property type="match status" value="1"/>
</dbReference>
<evidence type="ECO:0000313" key="4">
    <source>
        <dbReference type="Proteomes" id="UP001630127"/>
    </source>
</evidence>
<feature type="domain" description="Protein kinase" evidence="2">
    <location>
        <begin position="126"/>
        <end position="254"/>
    </location>
</feature>
<sequence>MAPKRQRTLVNQVQEEEEDAYVEEENLSDHDMNQPIGELRDGARRHQRQPRLNVHMPPVDYGVITAAVAMALRQVENEVDIKRKVGEESNKKMRFLAPHGQVKQHSTTFRPDKSGDLKKKMNARVCAMTEEEADGSDDVVTGVYDGKKVVIKVFDLSGEDQKSILWNKLDQPNVAKFIGATKGITDLTIKKSCTPRKGCCMAAEFLQGGTLRSYLRKNRFKKLLFHIVIRLALDVARGLCYLHSQKIVHRMSSL</sequence>
<dbReference type="EMBL" id="JBJUIK010000006">
    <property type="protein sequence ID" value="KAL3525150.1"/>
    <property type="molecule type" value="Genomic_DNA"/>
</dbReference>
<dbReference type="InterPro" id="IPR001245">
    <property type="entry name" value="Ser-Thr/Tyr_kinase_cat_dom"/>
</dbReference>
<dbReference type="Proteomes" id="UP001630127">
    <property type="component" value="Unassembled WGS sequence"/>
</dbReference>
<feature type="compositionally biased region" description="Basic and acidic residues" evidence="1">
    <location>
        <begin position="27"/>
        <end position="37"/>
    </location>
</feature>
<evidence type="ECO:0000313" key="3">
    <source>
        <dbReference type="EMBL" id="KAL3525150.1"/>
    </source>
</evidence>
<dbReference type="PANTHER" id="PTHR44329:SF160">
    <property type="entry name" value="OS05G0577700 PROTEIN"/>
    <property type="match status" value="1"/>
</dbReference>
<feature type="compositionally biased region" description="Acidic residues" evidence="1">
    <location>
        <begin position="14"/>
        <end position="26"/>
    </location>
</feature>
<dbReference type="InterPro" id="IPR000719">
    <property type="entry name" value="Prot_kinase_dom"/>
</dbReference>
<dbReference type="AlphaFoldDB" id="A0ABD3A3M9"/>
<accession>A0ABD3A3M9</accession>
<evidence type="ECO:0000259" key="2">
    <source>
        <dbReference type="PROSITE" id="PS50011"/>
    </source>
</evidence>
<dbReference type="Pfam" id="PF07714">
    <property type="entry name" value="PK_Tyr_Ser-Thr"/>
    <property type="match status" value="1"/>
</dbReference>
<protein>
    <recommendedName>
        <fullName evidence="2">Protein kinase domain-containing protein</fullName>
    </recommendedName>
</protein>
<gene>
    <name evidence="3" type="ORF">ACH5RR_013522</name>
</gene>
<feature type="region of interest" description="Disordered" evidence="1">
    <location>
        <begin position="1"/>
        <end position="37"/>
    </location>
</feature>
<dbReference type="InterPro" id="IPR011009">
    <property type="entry name" value="Kinase-like_dom_sf"/>
</dbReference>
<dbReference type="PANTHER" id="PTHR44329">
    <property type="entry name" value="SERINE/THREONINE-PROTEIN KINASE TNNI3K-RELATED"/>
    <property type="match status" value="1"/>
</dbReference>
<dbReference type="InterPro" id="IPR051681">
    <property type="entry name" value="Ser/Thr_Kinases-Pseudokinases"/>
</dbReference>
<keyword evidence="4" id="KW-1185">Reference proteome</keyword>
<evidence type="ECO:0000256" key="1">
    <source>
        <dbReference type="SAM" id="MobiDB-lite"/>
    </source>
</evidence>